<dbReference type="PROSITE" id="PS00211">
    <property type="entry name" value="ABC_TRANSPORTER_1"/>
    <property type="match status" value="1"/>
</dbReference>
<dbReference type="Gene3D" id="2.40.50.100">
    <property type="match status" value="1"/>
</dbReference>
<dbReference type="Pfam" id="PF03459">
    <property type="entry name" value="TOBE"/>
    <property type="match status" value="1"/>
</dbReference>
<evidence type="ECO:0000256" key="2">
    <source>
        <dbReference type="ARBA" id="ARBA00022475"/>
    </source>
</evidence>
<dbReference type="KEGG" id="tpla:ElP_27470"/>
<dbReference type="EMBL" id="CP036426">
    <property type="protein sequence ID" value="QDV34850.1"/>
    <property type="molecule type" value="Genomic_DNA"/>
</dbReference>
<gene>
    <name evidence="10" type="primary">fbpC</name>
    <name evidence="10" type="ORF">ElP_27470</name>
</gene>
<dbReference type="InterPro" id="IPR003593">
    <property type="entry name" value="AAA+_ATPase"/>
</dbReference>
<evidence type="ECO:0000259" key="9">
    <source>
        <dbReference type="PROSITE" id="PS50893"/>
    </source>
</evidence>
<dbReference type="SMART" id="SM00382">
    <property type="entry name" value="AAA"/>
    <property type="match status" value="1"/>
</dbReference>
<keyword evidence="11" id="KW-1185">Reference proteome</keyword>
<dbReference type="Pfam" id="PF00005">
    <property type="entry name" value="ABC_tran"/>
    <property type="match status" value="1"/>
</dbReference>
<evidence type="ECO:0000256" key="1">
    <source>
        <dbReference type="ARBA" id="ARBA00022448"/>
    </source>
</evidence>
<name>A0A518H203_9BACT</name>
<keyword evidence="4" id="KW-0547">Nucleotide-binding</keyword>
<dbReference type="InterPro" id="IPR005116">
    <property type="entry name" value="Transp-assoc_OB_typ1"/>
</dbReference>
<keyword evidence="6" id="KW-0408">Iron</keyword>
<evidence type="ECO:0000313" key="10">
    <source>
        <dbReference type="EMBL" id="QDV34850.1"/>
    </source>
</evidence>
<organism evidence="10 11">
    <name type="scientific">Tautonia plasticadhaerens</name>
    <dbReference type="NCBI Taxonomy" id="2527974"/>
    <lineage>
        <taxon>Bacteria</taxon>
        <taxon>Pseudomonadati</taxon>
        <taxon>Planctomycetota</taxon>
        <taxon>Planctomycetia</taxon>
        <taxon>Isosphaerales</taxon>
        <taxon>Isosphaeraceae</taxon>
        <taxon>Tautonia</taxon>
    </lineage>
</organism>
<feature type="domain" description="ABC transporter" evidence="9">
    <location>
        <begin position="1"/>
        <end position="218"/>
    </location>
</feature>
<keyword evidence="2" id="KW-1003">Cell membrane</keyword>
<evidence type="ECO:0000256" key="4">
    <source>
        <dbReference type="ARBA" id="ARBA00022741"/>
    </source>
</evidence>
<keyword evidence="1" id="KW-0813">Transport</keyword>
<evidence type="ECO:0000256" key="6">
    <source>
        <dbReference type="ARBA" id="ARBA00023004"/>
    </source>
</evidence>
<dbReference type="SUPFAM" id="SSF50331">
    <property type="entry name" value="MOP-like"/>
    <property type="match status" value="1"/>
</dbReference>
<dbReference type="InterPro" id="IPR050093">
    <property type="entry name" value="ABC_SmlMolc_Importer"/>
</dbReference>
<keyword evidence="7" id="KW-0406">Ion transport</keyword>
<dbReference type="Proteomes" id="UP000317835">
    <property type="component" value="Chromosome"/>
</dbReference>
<dbReference type="PANTHER" id="PTHR42781:SF4">
    <property type="entry name" value="SPERMIDINE_PUTRESCINE IMPORT ATP-BINDING PROTEIN POTA"/>
    <property type="match status" value="1"/>
</dbReference>
<keyword evidence="5 10" id="KW-0067">ATP-binding</keyword>
<dbReference type="SUPFAM" id="SSF52540">
    <property type="entry name" value="P-loop containing nucleoside triphosphate hydrolases"/>
    <property type="match status" value="1"/>
</dbReference>
<dbReference type="GO" id="GO:0015408">
    <property type="term" value="F:ABC-type ferric iron transporter activity"/>
    <property type="evidence" value="ECO:0007669"/>
    <property type="project" value="InterPro"/>
</dbReference>
<dbReference type="PANTHER" id="PTHR42781">
    <property type="entry name" value="SPERMIDINE/PUTRESCINE IMPORT ATP-BINDING PROTEIN POTA"/>
    <property type="match status" value="1"/>
</dbReference>
<dbReference type="OrthoDB" id="9790614at2"/>
<dbReference type="InterPro" id="IPR003439">
    <property type="entry name" value="ABC_transporter-like_ATP-bd"/>
</dbReference>
<accession>A0A518H203</accession>
<dbReference type="InterPro" id="IPR017871">
    <property type="entry name" value="ABC_transporter-like_CS"/>
</dbReference>
<dbReference type="InterPro" id="IPR027417">
    <property type="entry name" value="P-loop_NTPase"/>
</dbReference>
<sequence>MEASLEVGREVVVLFGRSGAGKTTLLRMIAGLERPDSGSVLLGGRTLFDSGSNRSMPLRSRRIGMIFQHDLLFPHLGVRENLRFGLAGWPKGEAEARVREVAGLCGVSHLLGRAPGTLSGGERQRVGMARALAPRPELLLCDEPFSALDLEARDALVDRLRVVQRAEGLPVLYVTHSPAEAIALGDRLVLLDGGRIRAEGPPLDVLAGRSASGPGSRLEGVRNVFRGRVVGHEGGSTRVAIGGGPELVVPQVGGGGEGSSVVVSVRADDILLALGPVGGLSARNAIPGVVDRVVPHDGEAEVVVASGRTQWIVSVVAGAVSALALQPGVPVRMIVKARSCRVAAEAEDVPGPGPGPG</sequence>
<evidence type="ECO:0000256" key="3">
    <source>
        <dbReference type="ARBA" id="ARBA00022496"/>
    </source>
</evidence>
<evidence type="ECO:0000256" key="5">
    <source>
        <dbReference type="ARBA" id="ARBA00022840"/>
    </source>
</evidence>
<proteinExistence type="predicted"/>
<dbReference type="InterPro" id="IPR015853">
    <property type="entry name" value="ABC_transpr_FbpC"/>
</dbReference>
<dbReference type="GO" id="GO:0016887">
    <property type="term" value="F:ATP hydrolysis activity"/>
    <property type="evidence" value="ECO:0007669"/>
    <property type="project" value="InterPro"/>
</dbReference>
<dbReference type="PROSITE" id="PS50893">
    <property type="entry name" value="ABC_TRANSPORTER_2"/>
    <property type="match status" value="1"/>
</dbReference>
<dbReference type="GO" id="GO:0016020">
    <property type="term" value="C:membrane"/>
    <property type="evidence" value="ECO:0007669"/>
    <property type="project" value="InterPro"/>
</dbReference>
<reference evidence="10 11" key="1">
    <citation type="submission" date="2019-02" db="EMBL/GenBank/DDBJ databases">
        <title>Deep-cultivation of Planctomycetes and their phenomic and genomic characterization uncovers novel biology.</title>
        <authorList>
            <person name="Wiegand S."/>
            <person name="Jogler M."/>
            <person name="Boedeker C."/>
            <person name="Pinto D."/>
            <person name="Vollmers J."/>
            <person name="Rivas-Marin E."/>
            <person name="Kohn T."/>
            <person name="Peeters S.H."/>
            <person name="Heuer A."/>
            <person name="Rast P."/>
            <person name="Oberbeckmann S."/>
            <person name="Bunk B."/>
            <person name="Jeske O."/>
            <person name="Meyerdierks A."/>
            <person name="Storesund J.E."/>
            <person name="Kallscheuer N."/>
            <person name="Luecker S."/>
            <person name="Lage O.M."/>
            <person name="Pohl T."/>
            <person name="Merkel B.J."/>
            <person name="Hornburger P."/>
            <person name="Mueller R.-W."/>
            <person name="Bruemmer F."/>
            <person name="Labrenz M."/>
            <person name="Spormann A.M."/>
            <person name="Op den Camp H."/>
            <person name="Overmann J."/>
            <person name="Amann R."/>
            <person name="Jetten M.S.M."/>
            <person name="Mascher T."/>
            <person name="Medema M.H."/>
            <person name="Devos D.P."/>
            <person name="Kaster A.-K."/>
            <person name="Ovreas L."/>
            <person name="Rohde M."/>
            <person name="Galperin M.Y."/>
            <person name="Jogler C."/>
        </authorList>
    </citation>
    <scope>NUCLEOTIDE SEQUENCE [LARGE SCALE GENOMIC DNA]</scope>
    <source>
        <strain evidence="10 11">ElP</strain>
    </source>
</reference>
<dbReference type="GO" id="GO:0005524">
    <property type="term" value="F:ATP binding"/>
    <property type="evidence" value="ECO:0007669"/>
    <property type="project" value="UniProtKB-KW"/>
</dbReference>
<keyword evidence="3" id="KW-0410">Iron transport</keyword>
<dbReference type="InterPro" id="IPR008995">
    <property type="entry name" value="Mo/tungstate-bd_C_term_dom"/>
</dbReference>
<keyword evidence="8" id="KW-0472">Membrane</keyword>
<evidence type="ECO:0000256" key="7">
    <source>
        <dbReference type="ARBA" id="ARBA00023065"/>
    </source>
</evidence>
<dbReference type="CDD" id="cd03259">
    <property type="entry name" value="ABC_Carb_Solutes_like"/>
    <property type="match status" value="1"/>
</dbReference>
<protein>
    <submittedName>
        <fullName evidence="10">Fe(3+) ions import ATP-binding protein FbpC</fullName>
    </submittedName>
</protein>
<dbReference type="Gene3D" id="3.40.50.300">
    <property type="entry name" value="P-loop containing nucleotide triphosphate hydrolases"/>
    <property type="match status" value="1"/>
</dbReference>
<dbReference type="RefSeq" id="WP_145270036.1">
    <property type="nucleotide sequence ID" value="NZ_CP036426.1"/>
</dbReference>
<dbReference type="AlphaFoldDB" id="A0A518H203"/>
<evidence type="ECO:0000256" key="8">
    <source>
        <dbReference type="ARBA" id="ARBA00023136"/>
    </source>
</evidence>
<evidence type="ECO:0000313" key="11">
    <source>
        <dbReference type="Proteomes" id="UP000317835"/>
    </source>
</evidence>